<dbReference type="AlphaFoldDB" id="D6SLA7"/>
<evidence type="ECO:0000313" key="1">
    <source>
        <dbReference type="EMBL" id="EFI35468.1"/>
    </source>
</evidence>
<comment type="caution">
    <text evidence="1">The sequence shown here is derived from an EMBL/GenBank/DDBJ whole genome shotgun (WGS) entry which is preliminary data.</text>
</comment>
<dbReference type="eggNOG" id="ENOG5033DKN">
    <property type="taxonomic scope" value="Bacteria"/>
</dbReference>
<proteinExistence type="predicted"/>
<dbReference type="Proteomes" id="UP000005496">
    <property type="component" value="Unassembled WGS sequence"/>
</dbReference>
<evidence type="ECO:0008006" key="3">
    <source>
        <dbReference type="Google" id="ProtNLM"/>
    </source>
</evidence>
<gene>
    <name evidence="1" type="ORF">Dthio_PD2888</name>
</gene>
<dbReference type="OrthoDB" id="5472137at2"/>
<protein>
    <recommendedName>
        <fullName evidence="3">FlgN family protein</fullName>
    </recommendedName>
</protein>
<reference evidence="1" key="1">
    <citation type="submission" date="2010-05" db="EMBL/GenBank/DDBJ databases">
        <title>The draft genome of Desulfonatronospira thiodismutans ASO3-1.</title>
        <authorList>
            <consortium name="US DOE Joint Genome Institute (JGI-PGF)"/>
            <person name="Lucas S."/>
            <person name="Copeland A."/>
            <person name="Lapidus A."/>
            <person name="Cheng J.-F."/>
            <person name="Bruce D."/>
            <person name="Goodwin L."/>
            <person name="Pitluck S."/>
            <person name="Chertkov O."/>
            <person name="Brettin T."/>
            <person name="Detter J.C."/>
            <person name="Han C."/>
            <person name="Land M.L."/>
            <person name="Hauser L."/>
            <person name="Kyrpides N."/>
            <person name="Mikhailova N."/>
            <person name="Muyzer G."/>
            <person name="Woyke T."/>
        </authorList>
    </citation>
    <scope>NUCLEOTIDE SEQUENCE [LARGE SCALE GENOMIC DNA]</scope>
    <source>
        <strain evidence="1">ASO3-1</strain>
    </source>
</reference>
<name>D6SLA7_9BACT</name>
<sequence length="116" mass="13317">MKDGPACLDIALELGREELTHLQEANLDEAERLSLKRKDVMDRAFAAPPVQEKDEFLEKLDRLQNLQNRITASARELHATLSQELKKIRTENKRFTGYRKASTVTPMFNAKLHKKG</sequence>
<dbReference type="EMBL" id="ACJN02000001">
    <property type="protein sequence ID" value="EFI35468.1"/>
    <property type="molecule type" value="Genomic_DNA"/>
</dbReference>
<dbReference type="RefSeq" id="WP_008868600.1">
    <property type="nucleotide sequence ID" value="NZ_ACJN02000001.1"/>
</dbReference>
<accession>D6SLA7</accession>
<evidence type="ECO:0000313" key="2">
    <source>
        <dbReference type="Proteomes" id="UP000005496"/>
    </source>
</evidence>
<organism evidence="1 2">
    <name type="scientific">Desulfonatronospira thiodismutans ASO3-1</name>
    <dbReference type="NCBI Taxonomy" id="555779"/>
    <lineage>
        <taxon>Bacteria</taxon>
        <taxon>Pseudomonadati</taxon>
        <taxon>Thermodesulfobacteriota</taxon>
        <taxon>Desulfovibrionia</taxon>
        <taxon>Desulfovibrionales</taxon>
        <taxon>Desulfonatronovibrionaceae</taxon>
        <taxon>Desulfonatronospira</taxon>
    </lineage>
</organism>
<keyword evidence="2" id="KW-1185">Reference proteome</keyword>